<keyword evidence="1" id="KW-0732">Signal</keyword>
<name>A0A7U9PZS6_9ACTN</name>
<evidence type="ECO:0000313" key="2">
    <source>
        <dbReference type="EMBL" id="GCD37763.1"/>
    </source>
</evidence>
<proteinExistence type="predicted"/>
<dbReference type="Proteomes" id="UP000287830">
    <property type="component" value="Unassembled WGS sequence"/>
</dbReference>
<feature type="signal peptide" evidence="1">
    <location>
        <begin position="1"/>
        <end position="35"/>
    </location>
</feature>
<comment type="caution">
    <text evidence="2">The sequence shown here is derived from an EMBL/GenBank/DDBJ whole genome shotgun (WGS) entry which is preliminary data.</text>
</comment>
<dbReference type="InterPro" id="IPR028994">
    <property type="entry name" value="Integrin_alpha_N"/>
</dbReference>
<dbReference type="SUPFAM" id="SSF69318">
    <property type="entry name" value="Integrin alpha N-terminal domain"/>
    <property type="match status" value="1"/>
</dbReference>
<dbReference type="AlphaFoldDB" id="A0A7U9PZS6"/>
<organism evidence="2 3">
    <name type="scientific">Streptomyces chrestomyceticus JCM 4735</name>
    <dbReference type="NCBI Taxonomy" id="1306181"/>
    <lineage>
        <taxon>Bacteria</taxon>
        <taxon>Bacillati</taxon>
        <taxon>Actinomycetota</taxon>
        <taxon>Actinomycetes</taxon>
        <taxon>Kitasatosporales</taxon>
        <taxon>Streptomycetaceae</taxon>
        <taxon>Streptomyces</taxon>
    </lineage>
</organism>
<dbReference type="EMBL" id="BHZC01000001">
    <property type="protein sequence ID" value="GCD37763.1"/>
    <property type="molecule type" value="Genomic_DNA"/>
</dbReference>
<evidence type="ECO:0008006" key="4">
    <source>
        <dbReference type="Google" id="ProtNLM"/>
    </source>
</evidence>
<reference evidence="2 3" key="1">
    <citation type="submission" date="2018-11" db="EMBL/GenBank/DDBJ databases">
        <title>Whole genome sequence of Streptomyces chrestomyceticus NBRC 13444(T).</title>
        <authorList>
            <person name="Komaki H."/>
            <person name="Tamura T."/>
        </authorList>
    </citation>
    <scope>NUCLEOTIDE SEQUENCE [LARGE SCALE GENOMIC DNA]</scope>
    <source>
        <strain evidence="2 3">NBRC 13444</strain>
    </source>
</reference>
<feature type="chain" id="PRO_5038731412" description="Secreted protein" evidence="1">
    <location>
        <begin position="36"/>
        <end position="744"/>
    </location>
</feature>
<gene>
    <name evidence="2" type="ORF">OEIGOIKO_05569</name>
</gene>
<evidence type="ECO:0000256" key="1">
    <source>
        <dbReference type="SAM" id="SignalP"/>
    </source>
</evidence>
<protein>
    <recommendedName>
        <fullName evidence="4">Secreted protein</fullName>
    </recommendedName>
</protein>
<evidence type="ECO:0000313" key="3">
    <source>
        <dbReference type="Proteomes" id="UP000287830"/>
    </source>
</evidence>
<accession>A0A7U9PZS6</accession>
<sequence length="744" mass="78177">MKRSAAPGPRRSRPFRRVLGGAVALGLAVSGGTFASSAAAAPAKPVLKITPGSEIVSAGTTGFLSVDTKNTLRWTRYADGTTTEVGQDSGQHTQDIAHGAASDVVAVGDNPSITASREITLRDMATGSSTLVDLAAGGYTYKGAVGPWVIAVKPLEGAEEAHVLGLMDGKLTDRKITGLPEKTRKFTAVAGTPGSALVRFAGKTHPFESNDYAVVDLAAARVSDNGGLTTDDRATAALSPTYMASVGAPHSGGKRVSVSVAQRGPERRPWSEELYADDAANMVGLVGNWVLHGYADKVYEGYAAYASALYANFIGGPMHKVLDHATSTTPTPEGDLLVMGGTVEQGEGLYRISTEAKGEPVTKLVASTGEPTKLTLLGSSVPAVADLSRGSWRAHWQLSRRNASVYITLRHTASGKERYIDLPTMDRAPGPKSLDVEWDGLLGHGSDTMAAPNGDYTWQLTARPNNGIGPDLDLNGKFTVRRKPAPHDYTDNGSPDVLSRDAAGNLSLQDTYHDSRDTPQLKGTESKTAGWGWNIYDKVTAVGDVAGASAGDVVARDASGVLWLYLGKGDGTFDGRLKVGAGWDPYDAITGGSDLNGDGRSDLLARDRSGVLWLYEGTGNWRTPFAPRKKIGAGWDIYDSITAVGDVAGASAGDVVARDRSGVLWLFLGTGDGNVDSRVKIGAGWGGYRQLVGIGDANRDGRADLFVTTPDGASYLYQGTGNWQAPFAPRELTDIKTPSHATIA</sequence>